<name>A0A1B1KBE4_RHOOP</name>
<dbReference type="InterPro" id="IPR045057">
    <property type="entry name" value="Gcn5-rel_NAT"/>
</dbReference>
<dbReference type="Gene3D" id="3.40.630.30">
    <property type="match status" value="1"/>
</dbReference>
<dbReference type="PANTHER" id="PTHR31435">
    <property type="entry name" value="PROTEIN NATD1"/>
    <property type="match status" value="1"/>
</dbReference>
<dbReference type="EMBL" id="CP130953">
    <property type="protein sequence ID" value="WLF45707.1"/>
    <property type="molecule type" value="Genomic_DNA"/>
</dbReference>
<gene>
    <name evidence="3" type="ORF">O4328_05195</name>
    <name evidence="4" type="ORF">Q5707_27995</name>
    <name evidence="2" type="ORF">R1CP_26415</name>
</gene>
<reference evidence="4" key="3">
    <citation type="submission" date="2023-07" db="EMBL/GenBank/DDBJ databases">
        <title>Genomic analysis of Rhodococcus opacus VOC-14 with glycol ethers degradation activity.</title>
        <authorList>
            <person name="Narkevich D.A."/>
            <person name="Hlushen A.M."/>
            <person name="Akhremchuk A.E."/>
            <person name="Sikolenko M.A."/>
            <person name="Valentovich L.N."/>
        </authorList>
    </citation>
    <scope>NUCLEOTIDE SEQUENCE</scope>
    <source>
        <strain evidence="4">VOC-14</strain>
    </source>
</reference>
<dbReference type="EMBL" id="JAPWIS010000002">
    <property type="protein sequence ID" value="MCZ4583091.1"/>
    <property type="molecule type" value="Genomic_DNA"/>
</dbReference>
<dbReference type="Proteomes" id="UP001231166">
    <property type="component" value="Chromosome"/>
</dbReference>
<accession>A0A1B1KBE4</accession>
<evidence type="ECO:0000259" key="1">
    <source>
        <dbReference type="PROSITE" id="PS51729"/>
    </source>
</evidence>
<dbReference type="InterPro" id="IPR031165">
    <property type="entry name" value="GNAT_YJDJ"/>
</dbReference>
<evidence type="ECO:0000313" key="5">
    <source>
        <dbReference type="Proteomes" id="UP000186108"/>
    </source>
</evidence>
<reference evidence="2 5" key="1">
    <citation type="submission" date="2014-07" db="EMBL/GenBank/DDBJ databases">
        <authorList>
            <person name="Zhang J.E."/>
            <person name="Yang H."/>
            <person name="Guo J."/>
            <person name="Deng Z."/>
            <person name="Luo H."/>
            <person name="Luo M."/>
            <person name="Zhao B."/>
        </authorList>
    </citation>
    <scope>NUCLEOTIDE SEQUENCE [LARGE SCALE GENOMIC DNA]</scope>
    <source>
        <strain evidence="2 5">1CP</strain>
    </source>
</reference>
<dbReference type="SUPFAM" id="SSF55729">
    <property type="entry name" value="Acyl-CoA N-acyltransferases (Nat)"/>
    <property type="match status" value="1"/>
</dbReference>
<feature type="domain" description="N-acetyltransferase" evidence="1">
    <location>
        <begin position="14"/>
        <end position="100"/>
    </location>
</feature>
<dbReference type="EMBL" id="CP009111">
    <property type="protein sequence ID" value="ANS29930.1"/>
    <property type="molecule type" value="Genomic_DNA"/>
</dbReference>
<reference evidence="3" key="2">
    <citation type="submission" date="2022-12" db="EMBL/GenBank/DDBJ databases">
        <authorList>
            <person name="Krivoruchko A.V."/>
            <person name="Elkin A."/>
        </authorList>
    </citation>
    <scope>NUCLEOTIDE SEQUENCE</scope>
    <source>
        <strain evidence="3">IEGM 249</strain>
    </source>
</reference>
<evidence type="ECO:0000313" key="4">
    <source>
        <dbReference type="EMBL" id="WLF45707.1"/>
    </source>
</evidence>
<dbReference type="EC" id="2.3.1.-" evidence="4"/>
<dbReference type="Proteomes" id="UP001066327">
    <property type="component" value="Unassembled WGS sequence"/>
</dbReference>
<evidence type="ECO:0000313" key="6">
    <source>
        <dbReference type="Proteomes" id="UP001066327"/>
    </source>
</evidence>
<organism evidence="2 5">
    <name type="scientific">Rhodococcus opacus</name>
    <name type="common">Nocardia opaca</name>
    <dbReference type="NCBI Taxonomy" id="37919"/>
    <lineage>
        <taxon>Bacteria</taxon>
        <taxon>Bacillati</taxon>
        <taxon>Actinomycetota</taxon>
        <taxon>Actinomycetes</taxon>
        <taxon>Mycobacteriales</taxon>
        <taxon>Nocardiaceae</taxon>
        <taxon>Rhodococcus</taxon>
    </lineage>
</organism>
<keyword evidence="4" id="KW-0808">Transferase</keyword>
<keyword evidence="6" id="KW-1185">Reference proteome</keyword>
<keyword evidence="4" id="KW-0012">Acyltransferase</keyword>
<dbReference type="AlphaFoldDB" id="A0A1B1KBE4"/>
<sequence>MTDDTQDGPAPDVRNAPELHRFEVRVDGELAGFTEYLDDANQRIFFHTEIGEQFAGRGLASTLIRSALTETVADGKRIVPICPFVAGYLKKHDDFADDVDPVTPAAIQAVKDSRG</sequence>
<protein>
    <submittedName>
        <fullName evidence="3">GNAT family N-acetyltransferase</fullName>
        <ecNumber evidence="4">2.3.1.-</ecNumber>
    </submittedName>
</protein>
<dbReference type="GO" id="GO:0016746">
    <property type="term" value="F:acyltransferase activity"/>
    <property type="evidence" value="ECO:0007669"/>
    <property type="project" value="UniProtKB-KW"/>
</dbReference>
<dbReference type="RefSeq" id="WP_065491913.1">
    <property type="nucleotide sequence ID" value="NZ_CP009111.1"/>
</dbReference>
<dbReference type="PANTHER" id="PTHR31435:SF10">
    <property type="entry name" value="BSR4717 PROTEIN"/>
    <property type="match status" value="1"/>
</dbReference>
<proteinExistence type="predicted"/>
<evidence type="ECO:0000313" key="3">
    <source>
        <dbReference type="EMBL" id="MCZ4583091.1"/>
    </source>
</evidence>
<evidence type="ECO:0000313" key="2">
    <source>
        <dbReference type="EMBL" id="ANS29930.1"/>
    </source>
</evidence>
<dbReference type="Pfam" id="PF14542">
    <property type="entry name" value="Acetyltransf_CG"/>
    <property type="match status" value="1"/>
</dbReference>
<dbReference type="PATRIC" id="fig|37919.13.peg.5538"/>
<dbReference type="PROSITE" id="PS51729">
    <property type="entry name" value="GNAT_YJDJ"/>
    <property type="match status" value="1"/>
</dbReference>
<dbReference type="Proteomes" id="UP000186108">
    <property type="component" value="Chromosome"/>
</dbReference>
<dbReference type="InterPro" id="IPR016181">
    <property type="entry name" value="Acyl_CoA_acyltransferase"/>
</dbReference>